<reference evidence="3" key="1">
    <citation type="submission" date="2019-03" db="EMBL/GenBank/DDBJ databases">
        <title>Single cell metagenomics reveals metabolic interactions within the superorganism composed of flagellate Streblomastix strix and complex community of Bacteroidetes bacteria on its surface.</title>
        <authorList>
            <person name="Treitli S.C."/>
            <person name="Kolisko M."/>
            <person name="Husnik F."/>
            <person name="Keeling P."/>
            <person name="Hampl V."/>
        </authorList>
    </citation>
    <scope>NUCLEOTIDE SEQUENCE</scope>
    <source>
        <strain evidence="3">STM</strain>
    </source>
</reference>
<dbReference type="InterPro" id="IPR010982">
    <property type="entry name" value="Lambda_DNA-bd_dom_sf"/>
</dbReference>
<dbReference type="InterPro" id="IPR001387">
    <property type="entry name" value="Cro/C1-type_HTH"/>
</dbReference>
<dbReference type="CDD" id="cd00093">
    <property type="entry name" value="HTH_XRE"/>
    <property type="match status" value="1"/>
</dbReference>
<organism evidence="3">
    <name type="scientific">termite gut metagenome</name>
    <dbReference type="NCBI Taxonomy" id="433724"/>
    <lineage>
        <taxon>unclassified sequences</taxon>
        <taxon>metagenomes</taxon>
        <taxon>organismal metagenomes</taxon>
    </lineage>
</organism>
<dbReference type="PANTHER" id="PTHR36924">
    <property type="entry name" value="ANTITOXIN HIGA-1"/>
    <property type="match status" value="1"/>
</dbReference>
<feature type="domain" description="HTH cro/C1-type" evidence="2">
    <location>
        <begin position="28"/>
        <end position="81"/>
    </location>
</feature>
<dbReference type="Gene3D" id="1.10.260.40">
    <property type="entry name" value="lambda repressor-like DNA-binding domains"/>
    <property type="match status" value="1"/>
</dbReference>
<evidence type="ECO:0000313" key="3">
    <source>
        <dbReference type="EMBL" id="KAA6324336.1"/>
    </source>
</evidence>
<dbReference type="SMART" id="SM00530">
    <property type="entry name" value="HTH_XRE"/>
    <property type="match status" value="1"/>
</dbReference>
<evidence type="ECO:0000256" key="1">
    <source>
        <dbReference type="ARBA" id="ARBA00023125"/>
    </source>
</evidence>
<dbReference type="InterPro" id="IPR013430">
    <property type="entry name" value="Toxin_antidote_HigA"/>
</dbReference>
<dbReference type="NCBIfam" id="TIGR02607">
    <property type="entry name" value="antidote_HigA"/>
    <property type="match status" value="1"/>
</dbReference>
<keyword evidence="1" id="KW-0238">DNA-binding</keyword>
<name>A0A5J4QR62_9ZZZZ</name>
<dbReference type="SUPFAM" id="SSF47413">
    <property type="entry name" value="lambda repressor-like DNA-binding domains"/>
    <property type="match status" value="1"/>
</dbReference>
<dbReference type="AlphaFoldDB" id="A0A5J4QR62"/>
<proteinExistence type="predicted"/>
<evidence type="ECO:0000259" key="2">
    <source>
        <dbReference type="PROSITE" id="PS50943"/>
    </source>
</evidence>
<protein>
    <submittedName>
        <fullName evidence="3">Antitoxin HigA</fullName>
    </submittedName>
</protein>
<dbReference type="PROSITE" id="PS50943">
    <property type="entry name" value="HTH_CROC1"/>
    <property type="match status" value="1"/>
</dbReference>
<accession>A0A5J4QR62</accession>
<dbReference type="EMBL" id="SNRY01002594">
    <property type="protein sequence ID" value="KAA6324336.1"/>
    <property type="molecule type" value="Genomic_DNA"/>
</dbReference>
<dbReference type="GO" id="GO:0003677">
    <property type="term" value="F:DNA binding"/>
    <property type="evidence" value="ECO:0007669"/>
    <property type="project" value="UniProtKB-KW"/>
</dbReference>
<gene>
    <name evidence="3" type="ORF">EZS27_026324</name>
</gene>
<comment type="caution">
    <text evidence="3">The sequence shown here is derived from an EMBL/GenBank/DDBJ whole genome shotgun (WGS) entry which is preliminary data.</text>
</comment>
<dbReference type="PANTHER" id="PTHR36924:SF1">
    <property type="entry name" value="ANTITOXIN HIGA-1"/>
    <property type="match status" value="1"/>
</dbReference>
<sequence>MIQIKGIDPRMIANNLEPFEPIHPGDLLKEEIEYRGISQRKLAKQMGVAYTMFNEILNSKRPLTTEIAMLAEAALGVPAYLLVGMQTDYNMQIARQDKTFAQRLAEIRKSAAVL</sequence>
<dbReference type="Pfam" id="PF01381">
    <property type="entry name" value="HTH_3"/>
    <property type="match status" value="1"/>
</dbReference>